<keyword evidence="1" id="KW-0472">Membrane</keyword>
<reference evidence="3" key="1">
    <citation type="submission" date="2016-10" db="EMBL/GenBank/DDBJ databases">
        <authorList>
            <person name="Varghese N."/>
            <person name="Submissions S."/>
        </authorList>
    </citation>
    <scope>NUCLEOTIDE SEQUENCE [LARGE SCALE GENOMIC DNA]</scope>
    <source>
        <strain evidence="3">S9</strain>
    </source>
</reference>
<evidence type="ECO:0000313" key="3">
    <source>
        <dbReference type="Proteomes" id="UP000198571"/>
    </source>
</evidence>
<sequence>MGVGPGKGKKITGALSGLAGLYVVYAFLTGALLFQFNEPADGNVKSSDIDRFYGNEHANDRVVLLEDRQESGLGRIYLIGI</sequence>
<evidence type="ECO:0000313" key="2">
    <source>
        <dbReference type="EMBL" id="SER57162.1"/>
    </source>
</evidence>
<keyword evidence="3" id="KW-1185">Reference proteome</keyword>
<gene>
    <name evidence="2" type="ORF">SAMN05518684_102102</name>
</gene>
<evidence type="ECO:0000256" key="1">
    <source>
        <dbReference type="SAM" id="Phobius"/>
    </source>
</evidence>
<accession>A0A1H9Q9T5</accession>
<proteinExistence type="predicted"/>
<dbReference type="STRING" id="1601833.SAMN05518684_102102"/>
<dbReference type="AlphaFoldDB" id="A0A1H9Q9T5"/>
<protein>
    <submittedName>
        <fullName evidence="2">Uncharacterized protein</fullName>
    </submittedName>
</protein>
<name>A0A1H9Q9T5_9BACI</name>
<keyword evidence="1" id="KW-1133">Transmembrane helix</keyword>
<dbReference type="RefSeq" id="WP_093047441.1">
    <property type="nucleotide sequence ID" value="NZ_FOGT01000002.1"/>
</dbReference>
<feature type="transmembrane region" description="Helical" evidence="1">
    <location>
        <begin position="12"/>
        <end position="36"/>
    </location>
</feature>
<dbReference type="Proteomes" id="UP000198571">
    <property type="component" value="Unassembled WGS sequence"/>
</dbReference>
<dbReference type="EMBL" id="FOGT01000002">
    <property type="protein sequence ID" value="SER57162.1"/>
    <property type="molecule type" value="Genomic_DNA"/>
</dbReference>
<keyword evidence="1" id="KW-0812">Transmembrane</keyword>
<organism evidence="2 3">
    <name type="scientific">Salipaludibacillus aurantiacus</name>
    <dbReference type="NCBI Taxonomy" id="1601833"/>
    <lineage>
        <taxon>Bacteria</taxon>
        <taxon>Bacillati</taxon>
        <taxon>Bacillota</taxon>
        <taxon>Bacilli</taxon>
        <taxon>Bacillales</taxon>
        <taxon>Bacillaceae</taxon>
    </lineage>
</organism>